<reference evidence="4 5" key="1">
    <citation type="journal article" date="2018" name="Sci. Data">
        <title>The draft genome sequence of cork oak.</title>
        <authorList>
            <person name="Ramos A.M."/>
            <person name="Usie A."/>
            <person name="Barbosa P."/>
            <person name="Barros P.M."/>
            <person name="Capote T."/>
            <person name="Chaves I."/>
            <person name="Simoes F."/>
            <person name="Abreu I."/>
            <person name="Carrasquinho I."/>
            <person name="Faro C."/>
            <person name="Guimaraes J.B."/>
            <person name="Mendonca D."/>
            <person name="Nobrega F."/>
            <person name="Rodrigues L."/>
            <person name="Saibo N.J.M."/>
            <person name="Varela M.C."/>
            <person name="Egas C."/>
            <person name="Matos J."/>
            <person name="Miguel C.M."/>
            <person name="Oliveira M.M."/>
            <person name="Ricardo C.P."/>
            <person name="Goncalves S."/>
        </authorList>
    </citation>
    <scope>NUCLEOTIDE SEQUENCE [LARGE SCALE GENOMIC DNA]</scope>
    <source>
        <strain evidence="5">cv. HL8</strain>
    </source>
</reference>
<evidence type="ECO:0000313" key="5">
    <source>
        <dbReference type="Proteomes" id="UP000237347"/>
    </source>
</evidence>
<evidence type="ECO:0000313" key="4">
    <source>
        <dbReference type="EMBL" id="KAK7846328.1"/>
    </source>
</evidence>
<dbReference type="Gene3D" id="6.10.250.940">
    <property type="match status" value="1"/>
</dbReference>
<dbReference type="GO" id="GO:0004185">
    <property type="term" value="F:serine-type carboxypeptidase activity"/>
    <property type="evidence" value="ECO:0007669"/>
    <property type="project" value="InterPro"/>
</dbReference>
<evidence type="ECO:0000256" key="2">
    <source>
        <dbReference type="ARBA" id="ARBA00022729"/>
    </source>
</evidence>
<name>A0AAW0L7A8_QUESU</name>
<dbReference type="GO" id="GO:0006508">
    <property type="term" value="P:proteolysis"/>
    <property type="evidence" value="ECO:0007669"/>
    <property type="project" value="InterPro"/>
</dbReference>
<comment type="caution">
    <text evidence="4">The sequence shown here is derived from an EMBL/GenBank/DDBJ whole genome shotgun (WGS) entry which is preliminary data.</text>
</comment>
<dbReference type="SUPFAM" id="SSF53474">
    <property type="entry name" value="alpha/beta-Hydrolases"/>
    <property type="match status" value="1"/>
</dbReference>
<keyword evidence="2" id="KW-0732">Signal</keyword>
<accession>A0AAW0L7A8</accession>
<dbReference type="InterPro" id="IPR029058">
    <property type="entry name" value="AB_hydrolase_fold"/>
</dbReference>
<dbReference type="InterPro" id="IPR001563">
    <property type="entry name" value="Peptidase_S10"/>
</dbReference>
<dbReference type="EMBL" id="PKMF04000157">
    <property type="protein sequence ID" value="KAK7846328.1"/>
    <property type="molecule type" value="Genomic_DNA"/>
</dbReference>
<organism evidence="4 5">
    <name type="scientific">Quercus suber</name>
    <name type="common">Cork oak</name>
    <dbReference type="NCBI Taxonomy" id="58331"/>
    <lineage>
        <taxon>Eukaryota</taxon>
        <taxon>Viridiplantae</taxon>
        <taxon>Streptophyta</taxon>
        <taxon>Embryophyta</taxon>
        <taxon>Tracheophyta</taxon>
        <taxon>Spermatophyta</taxon>
        <taxon>Magnoliopsida</taxon>
        <taxon>eudicotyledons</taxon>
        <taxon>Gunneridae</taxon>
        <taxon>Pentapetalae</taxon>
        <taxon>rosids</taxon>
        <taxon>fabids</taxon>
        <taxon>Fagales</taxon>
        <taxon>Fagaceae</taxon>
        <taxon>Quercus</taxon>
    </lineage>
</organism>
<dbReference type="Pfam" id="PF00450">
    <property type="entry name" value="Peptidase_S10"/>
    <property type="match status" value="1"/>
</dbReference>
<dbReference type="PANTHER" id="PTHR11802:SF132">
    <property type="entry name" value="SERINE CARBOXYPEPTIDASE-LIKE 36-RELATED"/>
    <property type="match status" value="1"/>
</dbReference>
<dbReference type="PANTHER" id="PTHR11802">
    <property type="entry name" value="SERINE PROTEASE FAMILY S10 SERINE CARBOXYPEPTIDASE"/>
    <property type="match status" value="1"/>
</dbReference>
<evidence type="ECO:0000256" key="3">
    <source>
        <dbReference type="ARBA" id="ARBA00023180"/>
    </source>
</evidence>
<dbReference type="GO" id="GO:0005773">
    <property type="term" value="C:vacuole"/>
    <property type="evidence" value="ECO:0007669"/>
    <property type="project" value="TreeGrafter"/>
</dbReference>
<evidence type="ECO:0000256" key="1">
    <source>
        <dbReference type="ARBA" id="ARBA00009431"/>
    </source>
</evidence>
<dbReference type="Gene3D" id="3.40.50.1820">
    <property type="entry name" value="alpha/beta hydrolase"/>
    <property type="match status" value="1"/>
</dbReference>
<sequence>MQIGNAVINDETDEQGMVDYFGSHAIISDQDVYQIHKYCDFSPNATSQSRECEASYGALEENIIDINVYNIYAPMCFSSDVTTRPKKASILEFDPCSTNYMYVYLNRPDVQEALHANVTKLTHDWELCGDTIQVWRDSPSTIIPLLKEFMSNGIRVWIFR</sequence>
<keyword evidence="3" id="KW-0325">Glycoprotein</keyword>
<comment type="similarity">
    <text evidence="1">Belongs to the peptidase S10 family.</text>
</comment>
<dbReference type="Proteomes" id="UP000237347">
    <property type="component" value="Unassembled WGS sequence"/>
</dbReference>
<protein>
    <submittedName>
        <fullName evidence="4">Serine carboxypeptidase-like 40</fullName>
    </submittedName>
</protein>
<gene>
    <name evidence="4" type="primary">SCPL40_11</name>
    <name evidence="4" type="ORF">CFP56_008105</name>
</gene>
<keyword evidence="5" id="KW-1185">Reference proteome</keyword>
<dbReference type="AlphaFoldDB" id="A0AAW0L7A8"/>
<proteinExistence type="inferred from homology"/>